<feature type="transmembrane region" description="Helical" evidence="1">
    <location>
        <begin position="12"/>
        <end position="31"/>
    </location>
</feature>
<dbReference type="AlphaFoldDB" id="A0A1F8F2T7"/>
<evidence type="ECO:0000313" key="2">
    <source>
        <dbReference type="EMBL" id="OGN07437.1"/>
    </source>
</evidence>
<evidence type="ECO:0000313" key="3">
    <source>
        <dbReference type="Proteomes" id="UP000177605"/>
    </source>
</evidence>
<keyword evidence="1" id="KW-1133">Transmembrane helix</keyword>
<dbReference type="EMBL" id="MGJM01000001">
    <property type="protein sequence ID" value="OGN07437.1"/>
    <property type="molecule type" value="Genomic_DNA"/>
</dbReference>
<accession>A0A1F8F2T7</accession>
<evidence type="ECO:0000256" key="1">
    <source>
        <dbReference type="SAM" id="Phobius"/>
    </source>
</evidence>
<name>A0A1F8F2T7_9BACT</name>
<proteinExistence type="predicted"/>
<keyword evidence="1" id="KW-0472">Membrane</keyword>
<gene>
    <name evidence="2" type="ORF">A2669_01825</name>
</gene>
<comment type="caution">
    <text evidence="2">The sequence shown here is derived from an EMBL/GenBank/DDBJ whole genome shotgun (WGS) entry which is preliminary data.</text>
</comment>
<organism evidence="2 3">
    <name type="scientific">Candidatus Yanofskybacteria bacterium RIFCSPHIGHO2_01_FULL_48_25b</name>
    <dbReference type="NCBI Taxonomy" id="1802672"/>
    <lineage>
        <taxon>Bacteria</taxon>
        <taxon>Candidatus Yanofskyibacteriota</taxon>
    </lineage>
</organism>
<dbReference type="Proteomes" id="UP000177605">
    <property type="component" value="Unassembled WGS sequence"/>
</dbReference>
<reference evidence="2 3" key="1">
    <citation type="journal article" date="2016" name="Nat. Commun.">
        <title>Thousands of microbial genomes shed light on interconnected biogeochemical processes in an aquifer system.</title>
        <authorList>
            <person name="Anantharaman K."/>
            <person name="Brown C.T."/>
            <person name="Hug L.A."/>
            <person name="Sharon I."/>
            <person name="Castelle C.J."/>
            <person name="Probst A.J."/>
            <person name="Thomas B.C."/>
            <person name="Singh A."/>
            <person name="Wilkins M.J."/>
            <person name="Karaoz U."/>
            <person name="Brodie E.L."/>
            <person name="Williams K.H."/>
            <person name="Hubbard S.S."/>
            <person name="Banfield J.F."/>
        </authorList>
    </citation>
    <scope>NUCLEOTIDE SEQUENCE [LARGE SCALE GENOMIC DNA]</scope>
</reference>
<sequence length="156" mass="17407">MKNLRKTLEDLALVIGLAAAIMGILVVATLASRDFSKFDGKVEVSVYKDGGYALTVSFDLGLAEYRQALISPPLEEVRYHGSFMDYLAGRRLAWYQIRGDEVFRSLSDCERESFICPTEEKPIARLPPREAEILRRGREAVARAAEKLVTPSRAGL</sequence>
<protein>
    <submittedName>
        <fullName evidence="2">Uncharacterized protein</fullName>
    </submittedName>
</protein>
<keyword evidence="1" id="KW-0812">Transmembrane</keyword>